<dbReference type="PANTHER" id="PTHR45749">
    <property type="match status" value="1"/>
</dbReference>
<dbReference type="AlphaFoldDB" id="A0A8K0D400"/>
<sequence>MVWREILIILDAILFCAKNNIALRGSNEIIEDPNRSIFSDLIEFASHYNTTLKEHIEKHNKGSVSPFSPTIQSEIIKLKAPSTLFSHMRKREKGLSTEILSKLEVDKLDIQDCRGQGFGNSANMAGKYKEKGFLNKRKRRDKIMEIDETPDEGSNLTPEELFKIQIYGVLDILLSQIDCCYQKMKTICDDFCFLYGSSLQYMSVDDLKKSATDLTIKCSKDLKNYEFTCKIESLKFEITTHTKYRNYISA</sequence>
<dbReference type="OrthoDB" id="6735939at2759"/>
<accession>A0A8K0D400</accession>
<dbReference type="EMBL" id="VTPC01005660">
    <property type="protein sequence ID" value="KAF2895777.1"/>
    <property type="molecule type" value="Genomic_DNA"/>
</dbReference>
<evidence type="ECO:0000313" key="1">
    <source>
        <dbReference type="EMBL" id="KAF2895777.1"/>
    </source>
</evidence>
<dbReference type="Proteomes" id="UP000801492">
    <property type="component" value="Unassembled WGS sequence"/>
</dbReference>
<evidence type="ECO:0000313" key="2">
    <source>
        <dbReference type="Proteomes" id="UP000801492"/>
    </source>
</evidence>
<dbReference type="PANTHER" id="PTHR45749:SF21">
    <property type="entry name" value="DUF4371 DOMAIN-CONTAINING PROTEIN"/>
    <property type="match status" value="1"/>
</dbReference>
<proteinExistence type="predicted"/>
<keyword evidence="2" id="KW-1185">Reference proteome</keyword>
<comment type="caution">
    <text evidence="1">The sequence shown here is derived from an EMBL/GenBank/DDBJ whole genome shotgun (WGS) entry which is preliminary data.</text>
</comment>
<protein>
    <submittedName>
        <fullName evidence="1">Uncharacterized protein</fullName>
    </submittedName>
</protein>
<name>A0A8K0D400_IGNLU</name>
<gene>
    <name evidence="1" type="ORF">ILUMI_10401</name>
</gene>
<organism evidence="1 2">
    <name type="scientific">Ignelater luminosus</name>
    <name type="common">Cucubano</name>
    <name type="synonym">Pyrophorus luminosus</name>
    <dbReference type="NCBI Taxonomy" id="2038154"/>
    <lineage>
        <taxon>Eukaryota</taxon>
        <taxon>Metazoa</taxon>
        <taxon>Ecdysozoa</taxon>
        <taxon>Arthropoda</taxon>
        <taxon>Hexapoda</taxon>
        <taxon>Insecta</taxon>
        <taxon>Pterygota</taxon>
        <taxon>Neoptera</taxon>
        <taxon>Endopterygota</taxon>
        <taxon>Coleoptera</taxon>
        <taxon>Polyphaga</taxon>
        <taxon>Elateriformia</taxon>
        <taxon>Elateroidea</taxon>
        <taxon>Elateridae</taxon>
        <taxon>Agrypninae</taxon>
        <taxon>Pyrophorini</taxon>
        <taxon>Ignelater</taxon>
    </lineage>
</organism>
<reference evidence="1" key="1">
    <citation type="submission" date="2019-08" db="EMBL/GenBank/DDBJ databases">
        <title>The genome of the North American firefly Photinus pyralis.</title>
        <authorList>
            <consortium name="Photinus pyralis genome working group"/>
            <person name="Fallon T.R."/>
            <person name="Sander Lower S.E."/>
            <person name="Weng J.-K."/>
        </authorList>
    </citation>
    <scope>NUCLEOTIDE SEQUENCE</scope>
    <source>
        <strain evidence="1">TRF0915ILg1</strain>
        <tissue evidence="1">Whole body</tissue>
    </source>
</reference>